<dbReference type="Proteomes" id="UP000595332">
    <property type="component" value="Chromosome"/>
</dbReference>
<dbReference type="InterPro" id="IPR005490">
    <property type="entry name" value="LD_TPept_cat_dom"/>
</dbReference>
<accession>A0A7R6PHK4</accession>
<dbReference type="PROSITE" id="PS52029">
    <property type="entry name" value="LD_TPASE"/>
    <property type="match status" value="1"/>
</dbReference>
<dbReference type="GO" id="GO:0004180">
    <property type="term" value="F:carboxypeptidase activity"/>
    <property type="evidence" value="ECO:0007669"/>
    <property type="project" value="UniProtKB-ARBA"/>
</dbReference>
<keyword evidence="6 7" id="KW-0961">Cell wall biogenesis/degradation</keyword>
<feature type="signal peptide" evidence="8">
    <location>
        <begin position="1"/>
        <end position="24"/>
    </location>
</feature>
<comment type="pathway">
    <text evidence="1 7">Cell wall biogenesis; peptidoglycan biosynthesis.</text>
</comment>
<dbReference type="GO" id="GO:0008360">
    <property type="term" value="P:regulation of cell shape"/>
    <property type="evidence" value="ECO:0007669"/>
    <property type="project" value="UniProtKB-UniRule"/>
</dbReference>
<dbReference type="Gene3D" id="2.40.440.10">
    <property type="entry name" value="L,D-transpeptidase catalytic domain-like"/>
    <property type="match status" value="1"/>
</dbReference>
<comment type="similarity">
    <text evidence="2">Belongs to the YkuD family.</text>
</comment>
<organism evidence="10 11">
    <name type="scientific">Neptunomonas japonica JAMM 1380</name>
    <dbReference type="NCBI Taxonomy" id="1441457"/>
    <lineage>
        <taxon>Bacteria</taxon>
        <taxon>Pseudomonadati</taxon>
        <taxon>Pseudomonadota</taxon>
        <taxon>Gammaproteobacteria</taxon>
        <taxon>Oceanospirillales</taxon>
        <taxon>Oceanospirillaceae</taxon>
        <taxon>Neptunomonas</taxon>
    </lineage>
</organism>
<proteinExistence type="inferred from homology"/>
<dbReference type="GO" id="GO:0071555">
    <property type="term" value="P:cell wall organization"/>
    <property type="evidence" value="ECO:0007669"/>
    <property type="project" value="UniProtKB-UniRule"/>
</dbReference>
<evidence type="ECO:0000256" key="4">
    <source>
        <dbReference type="ARBA" id="ARBA00022960"/>
    </source>
</evidence>
<feature type="active site" description="Nucleophile" evidence="7">
    <location>
        <position position="303"/>
    </location>
</feature>
<protein>
    <recommendedName>
        <fullName evidence="9">L,D-TPase catalytic domain-containing protein</fullName>
    </recommendedName>
</protein>
<dbReference type="GO" id="GO:0009252">
    <property type="term" value="P:peptidoglycan biosynthetic process"/>
    <property type="evidence" value="ECO:0007669"/>
    <property type="project" value="UniProtKB-UniPathway"/>
</dbReference>
<dbReference type="EMBL" id="AP014546">
    <property type="protein sequence ID" value="BBB30352.1"/>
    <property type="molecule type" value="Genomic_DNA"/>
</dbReference>
<dbReference type="CDD" id="cd16913">
    <property type="entry name" value="YkuD_like"/>
    <property type="match status" value="1"/>
</dbReference>
<dbReference type="PANTHER" id="PTHR41533">
    <property type="entry name" value="L,D-TRANSPEPTIDASE HI_1667-RELATED"/>
    <property type="match status" value="1"/>
</dbReference>
<dbReference type="KEGG" id="njp:NEJAP_2406"/>
<dbReference type="GO" id="GO:0016740">
    <property type="term" value="F:transferase activity"/>
    <property type="evidence" value="ECO:0007669"/>
    <property type="project" value="UniProtKB-KW"/>
</dbReference>
<dbReference type="InterPro" id="IPR038063">
    <property type="entry name" value="Transpep_catalytic_dom"/>
</dbReference>
<evidence type="ECO:0000256" key="5">
    <source>
        <dbReference type="ARBA" id="ARBA00022984"/>
    </source>
</evidence>
<dbReference type="RefSeq" id="WP_201347544.1">
    <property type="nucleotide sequence ID" value="NZ_AP014546.1"/>
</dbReference>
<keyword evidence="8" id="KW-0732">Signal</keyword>
<dbReference type="InterPro" id="IPR002477">
    <property type="entry name" value="Peptidoglycan-bd-like"/>
</dbReference>
<dbReference type="AlphaFoldDB" id="A0A7R6PHK4"/>
<gene>
    <name evidence="10" type="ORF">NEJAP_2406</name>
</gene>
<sequence length="398" mass="45770">MSQHKLVVIILSLSLMSWPFMATAKSFTHLSDALSFYTDLENSDQWKKIPKGPSIRVNDTHPSIPLLRQKLQLLGDLEPALDTPEHPELFDQVLAQALTNFQSRHGAEADGILGPHTRRLLNTSPAFRIKQLQINASRQQSFGTPAAQHYIRVNIPEFKLRLYDQEQVTLEMKTVVGRKKRQTPVFDTTIRTLVINPSWNVPKSIAFKDILPKWEQDDNFLDSHNLQIRSGWGPNSNVIPAENVVPSSMYQGANYLRFFEPPSKQNTLGQFKFLSQSRYAIYLHDTPAKHLFNRTRRDYSSGCVRLERAQDLASALLSLANRPEKTRLKQLAKTDKTRNINFAEPVPLYVVYWTAWLDKEGTLHFRDDIYKRDLNDLAKLKSEENQLSAIDQHIEQQN</sequence>
<dbReference type="SUPFAM" id="SSF47090">
    <property type="entry name" value="PGBD-like"/>
    <property type="match status" value="1"/>
</dbReference>
<keyword evidence="5 7" id="KW-0573">Peptidoglycan synthesis</keyword>
<evidence type="ECO:0000256" key="3">
    <source>
        <dbReference type="ARBA" id="ARBA00022679"/>
    </source>
</evidence>
<dbReference type="Gene3D" id="1.10.101.10">
    <property type="entry name" value="PGBD-like superfamily/PGBD"/>
    <property type="match status" value="1"/>
</dbReference>
<evidence type="ECO:0000256" key="1">
    <source>
        <dbReference type="ARBA" id="ARBA00004752"/>
    </source>
</evidence>
<feature type="chain" id="PRO_5032669304" description="L,D-TPase catalytic domain-containing protein" evidence="8">
    <location>
        <begin position="25"/>
        <end position="398"/>
    </location>
</feature>
<evidence type="ECO:0000256" key="8">
    <source>
        <dbReference type="SAM" id="SignalP"/>
    </source>
</evidence>
<evidence type="ECO:0000259" key="9">
    <source>
        <dbReference type="PROSITE" id="PS52029"/>
    </source>
</evidence>
<dbReference type="UniPathway" id="UPA00219"/>
<dbReference type="SUPFAM" id="SSF141523">
    <property type="entry name" value="L,D-transpeptidase catalytic domain-like"/>
    <property type="match status" value="1"/>
</dbReference>
<keyword evidence="3" id="KW-0808">Transferase</keyword>
<dbReference type="InterPro" id="IPR036366">
    <property type="entry name" value="PGBDSf"/>
</dbReference>
<reference evidence="10 11" key="1">
    <citation type="journal article" date="2008" name="Int. J. Syst. Evol. Microbiol.">
        <title>Neptunomonas japonica sp. nov., an Osedax japonicus symbiont-like bacterium isolated from sediment adjacent to sperm whale carcasses off Kagoshima, Japan.</title>
        <authorList>
            <person name="Miyazaki M."/>
            <person name="Nogi Y."/>
            <person name="Fujiwara Y."/>
            <person name="Kawato M."/>
            <person name="Kubokawa K."/>
            <person name="Horikoshi K."/>
        </authorList>
    </citation>
    <scope>NUCLEOTIDE SEQUENCE [LARGE SCALE GENOMIC DNA]</scope>
    <source>
        <strain evidence="10 11">JAMM 1380</strain>
    </source>
</reference>
<evidence type="ECO:0000313" key="10">
    <source>
        <dbReference type="EMBL" id="BBB30352.1"/>
    </source>
</evidence>
<dbReference type="InterPro" id="IPR052905">
    <property type="entry name" value="LD-transpeptidase_YkuD-like"/>
</dbReference>
<keyword evidence="11" id="KW-1185">Reference proteome</keyword>
<dbReference type="InterPro" id="IPR036365">
    <property type="entry name" value="PGBD-like_sf"/>
</dbReference>
<feature type="active site" description="Proton donor/acceptor" evidence="7">
    <location>
        <position position="284"/>
    </location>
</feature>
<evidence type="ECO:0000256" key="6">
    <source>
        <dbReference type="ARBA" id="ARBA00023316"/>
    </source>
</evidence>
<evidence type="ECO:0000256" key="7">
    <source>
        <dbReference type="PROSITE-ProRule" id="PRU01373"/>
    </source>
</evidence>
<feature type="domain" description="L,D-TPase catalytic" evidence="9">
    <location>
        <begin position="149"/>
        <end position="331"/>
    </location>
</feature>
<dbReference type="Pfam" id="PF03734">
    <property type="entry name" value="YkuD"/>
    <property type="match status" value="1"/>
</dbReference>
<dbReference type="PANTHER" id="PTHR41533:SF1">
    <property type="entry name" value="L,D-TRANSPEPTIDASE YCBB-RELATED"/>
    <property type="match status" value="1"/>
</dbReference>
<name>A0A7R6PHK4_9GAMM</name>
<dbReference type="Pfam" id="PF01471">
    <property type="entry name" value="PG_binding_1"/>
    <property type="match status" value="1"/>
</dbReference>
<evidence type="ECO:0000313" key="11">
    <source>
        <dbReference type="Proteomes" id="UP000595332"/>
    </source>
</evidence>
<evidence type="ECO:0000256" key="2">
    <source>
        <dbReference type="ARBA" id="ARBA00005992"/>
    </source>
</evidence>
<keyword evidence="4 7" id="KW-0133">Cell shape</keyword>